<evidence type="ECO:0000256" key="2">
    <source>
        <dbReference type="ARBA" id="ARBA00022679"/>
    </source>
</evidence>
<comment type="similarity">
    <text evidence="1">Belongs to the P-Pant transferase superfamily. Gsp/Sfp/HetI/AcpT family.</text>
</comment>
<dbReference type="InterPro" id="IPR050559">
    <property type="entry name" value="P-Pant_transferase_sf"/>
</dbReference>
<dbReference type="PANTHER" id="PTHR12215">
    <property type="entry name" value="PHOSPHOPANTETHEINE TRANSFERASE"/>
    <property type="match status" value="1"/>
</dbReference>
<dbReference type="PANTHER" id="PTHR12215:SF10">
    <property type="entry name" value="L-AMINOADIPATE-SEMIALDEHYDE DEHYDROGENASE-PHOSPHOPANTETHEINYL TRANSFERASE"/>
    <property type="match status" value="1"/>
</dbReference>
<dbReference type="InterPro" id="IPR008278">
    <property type="entry name" value="4-PPantetheinyl_Trfase_dom"/>
</dbReference>
<dbReference type="EMBL" id="JAMZFW010000013">
    <property type="protein sequence ID" value="MCP1102726.1"/>
    <property type="molecule type" value="Genomic_DNA"/>
</dbReference>
<dbReference type="InterPro" id="IPR037143">
    <property type="entry name" value="4-PPantetheinyl_Trfase_dom_sf"/>
</dbReference>
<dbReference type="Gene3D" id="3.90.470.20">
    <property type="entry name" value="4'-phosphopantetheinyl transferase domain"/>
    <property type="match status" value="1"/>
</dbReference>
<dbReference type="Proteomes" id="UP001523566">
    <property type="component" value="Unassembled WGS sequence"/>
</dbReference>
<comment type="caution">
    <text evidence="4">The sequence shown here is derived from an EMBL/GenBank/DDBJ whole genome shotgun (WGS) entry which is preliminary data.</text>
</comment>
<name>A0ABT1ECZ4_9FIRM</name>
<evidence type="ECO:0000313" key="5">
    <source>
        <dbReference type="Proteomes" id="UP001523566"/>
    </source>
</evidence>
<evidence type="ECO:0000313" key="4">
    <source>
        <dbReference type="EMBL" id="MCP1102726.1"/>
    </source>
</evidence>
<dbReference type="Pfam" id="PF01648">
    <property type="entry name" value="ACPS"/>
    <property type="match status" value="1"/>
</dbReference>
<organism evidence="4 5">
    <name type="scientific">Aequitasia blattaphilus</name>
    <dbReference type="NCBI Taxonomy" id="2949332"/>
    <lineage>
        <taxon>Bacteria</taxon>
        <taxon>Bacillati</taxon>
        <taxon>Bacillota</taxon>
        <taxon>Clostridia</taxon>
        <taxon>Lachnospirales</taxon>
        <taxon>Lachnospiraceae</taxon>
        <taxon>Aequitasia</taxon>
    </lineage>
</organism>
<dbReference type="GO" id="GO:0016740">
    <property type="term" value="F:transferase activity"/>
    <property type="evidence" value="ECO:0007669"/>
    <property type="project" value="UniProtKB-KW"/>
</dbReference>
<dbReference type="SUPFAM" id="SSF56214">
    <property type="entry name" value="4'-phosphopantetheinyl transferase"/>
    <property type="match status" value="2"/>
</dbReference>
<protein>
    <submittedName>
        <fullName evidence="4">4'-phosphopantetheinyl transferase superfamily protein</fullName>
    </submittedName>
</protein>
<reference evidence="4 5" key="1">
    <citation type="journal article" date="2022" name="Genome Biol. Evol.">
        <title>Host diet, physiology and behaviors set the stage for Lachnospiraceae cladogenesis.</title>
        <authorList>
            <person name="Vera-Ponce De Leon A."/>
            <person name="Schneider M."/>
            <person name="Jahnes B.C."/>
            <person name="Sadowski V."/>
            <person name="Camuy-Velez L.A."/>
            <person name="Duan J."/>
            <person name="Sabree Z.L."/>
        </authorList>
    </citation>
    <scope>NUCLEOTIDE SEQUENCE [LARGE SCALE GENOMIC DNA]</scope>
    <source>
        <strain evidence="4 5">PAL113</strain>
    </source>
</reference>
<keyword evidence="5" id="KW-1185">Reference proteome</keyword>
<feature type="domain" description="4'-phosphopantetheinyl transferase" evidence="3">
    <location>
        <begin position="98"/>
        <end position="164"/>
    </location>
</feature>
<evidence type="ECO:0000256" key="1">
    <source>
        <dbReference type="ARBA" id="ARBA00010990"/>
    </source>
</evidence>
<keyword evidence="2 4" id="KW-0808">Transferase</keyword>
<sequence>MVRTYYLKWNSDILYSDVEKYEILLSKQRREKVHKYLQESDKITSILGGLLIQRGLDKERVEFYFNSHGKPKARQSNLEFNLSHSGNHLLCSVSNEGAIGVDIERKREAPLPLMKRYFHPEEIEYVDGKKKFFEIWTKKEAYVKMTGEGLTKELSGINTFRIPAFFQTEETKETIYTLCMRKEPKEMVFVEVKLEDLI</sequence>
<accession>A0ABT1ECZ4</accession>
<proteinExistence type="inferred from homology"/>
<evidence type="ECO:0000259" key="3">
    <source>
        <dbReference type="Pfam" id="PF01648"/>
    </source>
</evidence>
<dbReference type="RefSeq" id="WP_262066512.1">
    <property type="nucleotide sequence ID" value="NZ_JAMXOD010000013.1"/>
</dbReference>
<gene>
    <name evidence="4" type="ORF">NK125_09885</name>
</gene>